<dbReference type="PROSITE" id="PS50297">
    <property type="entry name" value="ANK_REP_REGION"/>
    <property type="match status" value="2"/>
</dbReference>
<organism evidence="5">
    <name type="scientific">Guillardia theta</name>
    <name type="common">Cryptophyte</name>
    <name type="synonym">Cryptomonas phi</name>
    <dbReference type="NCBI Taxonomy" id="55529"/>
    <lineage>
        <taxon>Eukaryota</taxon>
        <taxon>Cryptophyceae</taxon>
        <taxon>Pyrenomonadales</taxon>
        <taxon>Geminigeraceae</taxon>
        <taxon>Guillardia</taxon>
    </lineage>
</organism>
<feature type="repeat" description="ANK" evidence="3">
    <location>
        <begin position="132"/>
        <end position="164"/>
    </location>
</feature>
<proteinExistence type="predicted"/>
<accession>A0A7S4L983</accession>
<sequence length="250" mass="26890">MAAGLHAKAKAGDSSGLLALLQEVEVDAKDATGWTALHWAASRGREEAARTLLDNKADPNASNHLLWAPVHDAARSGNPSILKLLKEAGADMLAKTDGDCTALHFAAKYDRVDAIKFLLMDEKADVNERNKAGQTALFIASSHGNEAAVRALVEGGASVLISDKASRTPEDMAKKKQMHAVLSLLEEAGRRQRAERLEEAEASMKHAEDLERAGRGEEAAESYREARASFEMVGEHERAQAATARLQALC</sequence>
<dbReference type="PRINTS" id="PR01415">
    <property type="entry name" value="ANKYRIN"/>
</dbReference>
<dbReference type="Pfam" id="PF00023">
    <property type="entry name" value="Ank"/>
    <property type="match status" value="1"/>
</dbReference>
<dbReference type="GO" id="GO:0005634">
    <property type="term" value="C:nucleus"/>
    <property type="evidence" value="ECO:0007669"/>
    <property type="project" value="TreeGrafter"/>
</dbReference>
<evidence type="ECO:0000256" key="1">
    <source>
        <dbReference type="ARBA" id="ARBA00022737"/>
    </source>
</evidence>
<dbReference type="SMART" id="SM00248">
    <property type="entry name" value="ANK"/>
    <property type="match status" value="4"/>
</dbReference>
<gene>
    <name evidence="5" type="ORF">GTHE00462_LOCUS25779</name>
</gene>
<dbReference type="Gene3D" id="1.25.40.20">
    <property type="entry name" value="Ankyrin repeat-containing domain"/>
    <property type="match status" value="2"/>
</dbReference>
<feature type="region of interest" description="Disordered" evidence="4">
    <location>
        <begin position="200"/>
        <end position="223"/>
    </location>
</feature>
<feature type="repeat" description="ANK" evidence="3">
    <location>
        <begin position="69"/>
        <end position="97"/>
    </location>
</feature>
<name>A0A7S4L983_GUITH</name>
<dbReference type="PROSITE" id="PS50088">
    <property type="entry name" value="ANK_REPEAT"/>
    <property type="match status" value="4"/>
</dbReference>
<dbReference type="InterPro" id="IPR002110">
    <property type="entry name" value="Ankyrin_rpt"/>
</dbReference>
<protein>
    <submittedName>
        <fullName evidence="5">Uncharacterized protein</fullName>
    </submittedName>
</protein>
<feature type="repeat" description="ANK" evidence="3">
    <location>
        <begin position="98"/>
        <end position="131"/>
    </location>
</feature>
<evidence type="ECO:0000256" key="3">
    <source>
        <dbReference type="PROSITE-ProRule" id="PRU00023"/>
    </source>
</evidence>
<dbReference type="InterPro" id="IPR050776">
    <property type="entry name" value="Ank_Repeat/CDKN_Inhibitor"/>
</dbReference>
<evidence type="ECO:0000256" key="4">
    <source>
        <dbReference type="SAM" id="MobiDB-lite"/>
    </source>
</evidence>
<keyword evidence="1" id="KW-0677">Repeat</keyword>
<keyword evidence="2 3" id="KW-0040">ANK repeat</keyword>
<evidence type="ECO:0000313" key="5">
    <source>
        <dbReference type="EMBL" id="CAE2318565.1"/>
    </source>
</evidence>
<feature type="repeat" description="ANK" evidence="3">
    <location>
        <begin position="32"/>
        <end position="64"/>
    </location>
</feature>
<dbReference type="AlphaFoldDB" id="A0A7S4L983"/>
<dbReference type="PANTHER" id="PTHR24201">
    <property type="entry name" value="ANK_REP_REGION DOMAIN-CONTAINING PROTEIN"/>
    <property type="match status" value="1"/>
</dbReference>
<evidence type="ECO:0000256" key="2">
    <source>
        <dbReference type="ARBA" id="ARBA00023043"/>
    </source>
</evidence>
<dbReference type="SUPFAM" id="SSF48403">
    <property type="entry name" value="Ankyrin repeat"/>
    <property type="match status" value="1"/>
</dbReference>
<reference evidence="5" key="1">
    <citation type="submission" date="2021-01" db="EMBL/GenBank/DDBJ databases">
        <authorList>
            <person name="Corre E."/>
            <person name="Pelletier E."/>
            <person name="Niang G."/>
            <person name="Scheremetjew M."/>
            <person name="Finn R."/>
            <person name="Kale V."/>
            <person name="Holt S."/>
            <person name="Cochrane G."/>
            <person name="Meng A."/>
            <person name="Brown T."/>
            <person name="Cohen L."/>
        </authorList>
    </citation>
    <scope>NUCLEOTIDE SEQUENCE</scope>
    <source>
        <strain evidence="5">CCMP 2712</strain>
    </source>
</reference>
<dbReference type="Pfam" id="PF12796">
    <property type="entry name" value="Ank_2"/>
    <property type="match status" value="1"/>
</dbReference>
<dbReference type="PANTHER" id="PTHR24201:SF16">
    <property type="entry name" value="ANKYRIN-1-LIKE-RELATED"/>
    <property type="match status" value="1"/>
</dbReference>
<dbReference type="EMBL" id="HBKN01033138">
    <property type="protein sequence ID" value="CAE2318565.1"/>
    <property type="molecule type" value="Transcribed_RNA"/>
</dbReference>
<dbReference type="InterPro" id="IPR036770">
    <property type="entry name" value="Ankyrin_rpt-contain_sf"/>
</dbReference>